<evidence type="ECO:0000313" key="3">
    <source>
        <dbReference type="Proteomes" id="UP000027734"/>
    </source>
</evidence>
<keyword evidence="1" id="KW-0175">Coiled coil</keyword>
<evidence type="ECO:0000256" key="1">
    <source>
        <dbReference type="SAM" id="Coils"/>
    </source>
</evidence>
<dbReference type="EMBL" id="JAMC01000018">
    <property type="protein sequence ID" value="KEJ87771.1"/>
    <property type="molecule type" value="Genomic_DNA"/>
</dbReference>
<evidence type="ECO:0000313" key="2">
    <source>
        <dbReference type="EMBL" id="KEJ87771.1"/>
    </source>
</evidence>
<name>A0A073IE39_9RHOB</name>
<organism evidence="2 3">
    <name type="scientific">Sulfitobacter donghicola DSW-25 = KCTC 12864 = JCM 14565</name>
    <dbReference type="NCBI Taxonomy" id="1300350"/>
    <lineage>
        <taxon>Bacteria</taxon>
        <taxon>Pseudomonadati</taxon>
        <taxon>Pseudomonadota</taxon>
        <taxon>Alphaproteobacteria</taxon>
        <taxon>Rhodobacterales</taxon>
        <taxon>Roseobacteraceae</taxon>
        <taxon>Sulfitobacter</taxon>
    </lineage>
</organism>
<feature type="coiled-coil region" evidence="1">
    <location>
        <begin position="417"/>
        <end position="468"/>
    </location>
</feature>
<feature type="coiled-coil region" evidence="1">
    <location>
        <begin position="282"/>
        <end position="334"/>
    </location>
</feature>
<dbReference type="eggNOG" id="COG1196">
    <property type="taxonomic scope" value="Bacteria"/>
</dbReference>
<proteinExistence type="predicted"/>
<sequence length="569" mass="63403">MTNSVTRTTSQTNVQNYDFDTLAPVARPSLFWRLRHLAESKSLEFTPFVFWLTETLRPQITVTLGVADPVPHFAVCQGYDKLSLDGMCFGHEPLNDAGPAPDLSKIETQNAMEYGDFAILTSGPNEAVTDVLGNAEIDLLIINVALTDSLRTTLEQIWISKMSDRGAILFVGGGTGITDFSRQLTQGEGYFVLDATKSVVMALCGNKAPEQLNRLCQMKVGQRGYSTVRTVFMRMGEIARSTLNLQNAIGSQTTEHTQTSVATQTEQLEKLQNKLDARFEDITLLGAKLAQMETEKKEHAQEAQKKLAELEERCTKLVKERDSLKKECERITEKAKTNLLGAQHRLKTLQDKSDAKLSAVTKERDKYKAQEKAVTRRLEEASATNDTELAIMGEEIGALRAQNSSLQSQNEAISTQRQSEIAELGNLLQQKEQASNELARTLNVTQAHQNLINKLKRAHDNLNKALSNRLAVRSYKAARTKLLSDNELVAASNLFDAEWYKATYPDIADQDPLRHFVQNGLYELRNPSPHFDSLKYHLANPDVTENGAPALLHYIQFGKAEGRAAHPVE</sequence>
<dbReference type="AlphaFoldDB" id="A0A073IE39"/>
<keyword evidence="3" id="KW-1185">Reference proteome</keyword>
<dbReference type="Proteomes" id="UP000027734">
    <property type="component" value="Unassembled WGS sequence"/>
</dbReference>
<dbReference type="STRING" id="1300350.Z948_49"/>
<accession>A0A073IE39</accession>
<gene>
    <name evidence="2" type="ORF">DSW25_05160</name>
</gene>
<reference evidence="2 3" key="1">
    <citation type="submission" date="2014-01" db="EMBL/GenBank/DDBJ databases">
        <title>Sulfitobacter donghicola JCM 14565 Genome Sequencing.</title>
        <authorList>
            <person name="Lai Q."/>
            <person name="Hong Z."/>
        </authorList>
    </citation>
    <scope>NUCLEOTIDE SEQUENCE [LARGE SCALE GENOMIC DNA]</scope>
    <source>
        <strain evidence="2 3">JCM 14565</strain>
    </source>
</reference>
<protein>
    <submittedName>
        <fullName evidence="2">Uncharacterized protein</fullName>
    </submittedName>
</protein>
<dbReference type="RefSeq" id="WP_025057578.1">
    <property type="nucleotide sequence ID" value="NZ_JASF01000001.1"/>
</dbReference>
<comment type="caution">
    <text evidence="2">The sequence shown here is derived from an EMBL/GenBank/DDBJ whole genome shotgun (WGS) entry which is preliminary data.</text>
</comment>